<keyword evidence="2" id="KW-1185">Reference proteome</keyword>
<accession>A0A8J2LRX8</accession>
<proteinExistence type="predicted"/>
<dbReference type="Proteomes" id="UP000708208">
    <property type="component" value="Unassembled WGS sequence"/>
</dbReference>
<protein>
    <submittedName>
        <fullName evidence="1">Uncharacterized protein</fullName>
    </submittedName>
</protein>
<organism evidence="1 2">
    <name type="scientific">Allacma fusca</name>
    <dbReference type="NCBI Taxonomy" id="39272"/>
    <lineage>
        <taxon>Eukaryota</taxon>
        <taxon>Metazoa</taxon>
        <taxon>Ecdysozoa</taxon>
        <taxon>Arthropoda</taxon>
        <taxon>Hexapoda</taxon>
        <taxon>Collembola</taxon>
        <taxon>Symphypleona</taxon>
        <taxon>Sminthuridae</taxon>
        <taxon>Allacma</taxon>
    </lineage>
</organism>
<comment type="caution">
    <text evidence="1">The sequence shown here is derived from an EMBL/GenBank/DDBJ whole genome shotgun (WGS) entry which is preliminary data.</text>
</comment>
<evidence type="ECO:0000313" key="1">
    <source>
        <dbReference type="EMBL" id="CAG7838024.1"/>
    </source>
</evidence>
<evidence type="ECO:0000313" key="2">
    <source>
        <dbReference type="Proteomes" id="UP000708208"/>
    </source>
</evidence>
<gene>
    <name evidence="1" type="ORF">AFUS01_LOCUS47044</name>
</gene>
<reference evidence="1" key="1">
    <citation type="submission" date="2021-06" db="EMBL/GenBank/DDBJ databases">
        <authorList>
            <person name="Hodson N. C."/>
            <person name="Mongue J. A."/>
            <person name="Jaron S. K."/>
        </authorList>
    </citation>
    <scope>NUCLEOTIDE SEQUENCE</scope>
</reference>
<dbReference type="EMBL" id="CAJVCH010571627">
    <property type="protein sequence ID" value="CAG7838024.1"/>
    <property type="molecule type" value="Genomic_DNA"/>
</dbReference>
<dbReference type="AlphaFoldDB" id="A0A8J2LRX8"/>
<name>A0A8J2LRX8_9HEXA</name>
<sequence length="72" mass="8642">MCTLLALKVPLHRADDLEHTFFERLNWTSDACHLLLFGVVHIYWRSIKNLQHPVREKELNGRFGLRLEQKRM</sequence>